<keyword evidence="2" id="KW-0067">ATP-binding</keyword>
<dbReference type="PANTHER" id="PTHR32071">
    <property type="entry name" value="TRANSCRIPTIONAL REGULATORY PROTEIN"/>
    <property type="match status" value="1"/>
</dbReference>
<evidence type="ECO:0000256" key="5">
    <source>
        <dbReference type="ARBA" id="ARBA00023163"/>
    </source>
</evidence>
<feature type="region of interest" description="Disordered" evidence="7">
    <location>
        <begin position="415"/>
        <end position="437"/>
    </location>
</feature>
<dbReference type="SUPFAM" id="SSF52540">
    <property type="entry name" value="P-loop containing nucleoside triphosphate hydrolases"/>
    <property type="match status" value="1"/>
</dbReference>
<dbReference type="SUPFAM" id="SSF52172">
    <property type="entry name" value="CheY-like"/>
    <property type="match status" value="1"/>
</dbReference>
<dbReference type="PROSITE" id="PS00676">
    <property type="entry name" value="SIGMA54_INTERACT_2"/>
    <property type="match status" value="1"/>
</dbReference>
<protein>
    <submittedName>
        <fullName evidence="10">Fis family transcriptional regulator</fullName>
    </submittedName>
</protein>
<gene>
    <name evidence="10" type="ORF">DSM101010T_35960</name>
</gene>
<evidence type="ECO:0000256" key="2">
    <source>
        <dbReference type="ARBA" id="ARBA00022840"/>
    </source>
</evidence>
<evidence type="ECO:0000256" key="1">
    <source>
        <dbReference type="ARBA" id="ARBA00022741"/>
    </source>
</evidence>
<dbReference type="CDD" id="cd00156">
    <property type="entry name" value="REC"/>
    <property type="match status" value="1"/>
</dbReference>
<dbReference type="GO" id="GO:0005524">
    <property type="term" value="F:ATP binding"/>
    <property type="evidence" value="ECO:0007669"/>
    <property type="project" value="UniProtKB-KW"/>
</dbReference>
<dbReference type="InterPro" id="IPR002078">
    <property type="entry name" value="Sigma_54_int"/>
</dbReference>
<organism evidence="10 11">
    <name type="scientific">Desulfovibrio subterraneus</name>
    <dbReference type="NCBI Taxonomy" id="2718620"/>
    <lineage>
        <taxon>Bacteria</taxon>
        <taxon>Pseudomonadati</taxon>
        <taxon>Thermodesulfobacteriota</taxon>
        <taxon>Desulfovibrionia</taxon>
        <taxon>Desulfovibrionales</taxon>
        <taxon>Desulfovibrionaceae</taxon>
        <taxon>Desulfovibrio</taxon>
    </lineage>
</organism>
<evidence type="ECO:0000256" key="6">
    <source>
        <dbReference type="PROSITE-ProRule" id="PRU00169"/>
    </source>
</evidence>
<evidence type="ECO:0000256" key="7">
    <source>
        <dbReference type="SAM" id="MobiDB-lite"/>
    </source>
</evidence>
<evidence type="ECO:0000259" key="8">
    <source>
        <dbReference type="PROSITE" id="PS50045"/>
    </source>
</evidence>
<dbReference type="CDD" id="cd00009">
    <property type="entry name" value="AAA"/>
    <property type="match status" value="1"/>
</dbReference>
<dbReference type="PANTHER" id="PTHR32071:SF113">
    <property type="entry name" value="ALGINATE BIOSYNTHESIS TRANSCRIPTIONAL REGULATORY PROTEIN ALGB"/>
    <property type="match status" value="1"/>
</dbReference>
<evidence type="ECO:0000259" key="9">
    <source>
        <dbReference type="PROSITE" id="PS50110"/>
    </source>
</evidence>
<feature type="domain" description="Sigma-54 factor interaction" evidence="8">
    <location>
        <begin position="138"/>
        <end position="367"/>
    </location>
</feature>
<dbReference type="InterPro" id="IPR027417">
    <property type="entry name" value="P-loop_NTPase"/>
</dbReference>
<sequence length="503" mass="55653">MPKILVIDDDRHICETIQSLLARLNYQYRAEHTITDGLKALQEDSFDVVFLDIRLPDGNGLTALPQIRSTPDAPEVIILTGEGDPDGAELAIQGGVWDFLVKPTPIKQTTLTLKRALQYREEKQSKGSAPVALNLENVIGSSDAMRTCFNLVAQAAMTDANVLITGETGTGKELTARTVHANSLRRNNRFVVVDCAALTETLVESTLFGHKKGAFTGAQQDQDGLVKVADKGTLFLDEVGEMPLSIQKSFLRFLQERVFRPVGGTQEIKSDFRLISATNKNLDEMVERGEFRKDLLFRLKTMHIELPPLRLRCEDVKPLAMFYINRLCEQYGVPNKGFSSDFFTMLSNYEWPGNVRELFNVLERAFVASGMESMLYAMHLPQDLRIKIAKANLTRGGSSHAAKVESPVYGITPQAVPAPGRSPAPADGSASYSLSGKKDTATCGDSLLDGPIPELKDFKNLMERKYIEAIIAQTDGNVQEIIRLSGLSRSHFYALLKKNNITL</sequence>
<feature type="domain" description="Response regulatory" evidence="9">
    <location>
        <begin position="3"/>
        <end position="117"/>
    </location>
</feature>
<proteinExistence type="predicted"/>
<dbReference type="Pfam" id="PF00072">
    <property type="entry name" value="Response_reg"/>
    <property type="match status" value="1"/>
</dbReference>
<dbReference type="SMART" id="SM00448">
    <property type="entry name" value="REC"/>
    <property type="match status" value="1"/>
</dbReference>
<dbReference type="GO" id="GO:0003677">
    <property type="term" value="F:DNA binding"/>
    <property type="evidence" value="ECO:0007669"/>
    <property type="project" value="UniProtKB-KW"/>
</dbReference>
<dbReference type="Gene3D" id="3.40.50.2300">
    <property type="match status" value="1"/>
</dbReference>
<dbReference type="Gene3D" id="1.10.8.60">
    <property type="match status" value="1"/>
</dbReference>
<dbReference type="Pfam" id="PF25601">
    <property type="entry name" value="AAA_lid_14"/>
    <property type="match status" value="1"/>
</dbReference>
<dbReference type="Gene3D" id="1.10.10.60">
    <property type="entry name" value="Homeodomain-like"/>
    <property type="match status" value="1"/>
</dbReference>
<keyword evidence="3" id="KW-0805">Transcription regulation</keyword>
<dbReference type="PROSITE" id="PS50045">
    <property type="entry name" value="SIGMA54_INTERACT_4"/>
    <property type="match status" value="1"/>
</dbReference>
<dbReference type="SMART" id="SM00382">
    <property type="entry name" value="AAA"/>
    <property type="match status" value="1"/>
</dbReference>
<dbReference type="RefSeq" id="WP_174406850.1">
    <property type="nucleotide sequence ID" value="NZ_BLVO01000016.1"/>
</dbReference>
<evidence type="ECO:0000256" key="4">
    <source>
        <dbReference type="ARBA" id="ARBA00023125"/>
    </source>
</evidence>
<dbReference type="InterPro" id="IPR011006">
    <property type="entry name" value="CheY-like_superfamily"/>
</dbReference>
<dbReference type="EMBL" id="BLVO01000016">
    <property type="protein sequence ID" value="GFM35231.1"/>
    <property type="molecule type" value="Genomic_DNA"/>
</dbReference>
<dbReference type="InterPro" id="IPR058031">
    <property type="entry name" value="AAA_lid_NorR"/>
</dbReference>
<dbReference type="SUPFAM" id="SSF46689">
    <property type="entry name" value="Homeodomain-like"/>
    <property type="match status" value="1"/>
</dbReference>
<keyword evidence="6" id="KW-0597">Phosphoprotein</keyword>
<dbReference type="InterPro" id="IPR001789">
    <property type="entry name" value="Sig_transdc_resp-reg_receiver"/>
</dbReference>
<dbReference type="Pfam" id="PF00158">
    <property type="entry name" value="Sigma54_activat"/>
    <property type="match status" value="1"/>
</dbReference>
<dbReference type="FunFam" id="3.40.50.300:FF:000006">
    <property type="entry name" value="DNA-binding transcriptional regulator NtrC"/>
    <property type="match status" value="1"/>
</dbReference>
<dbReference type="InterPro" id="IPR025943">
    <property type="entry name" value="Sigma_54_int_dom_ATP-bd_2"/>
</dbReference>
<dbReference type="Gene3D" id="3.40.50.300">
    <property type="entry name" value="P-loop containing nucleotide triphosphate hydrolases"/>
    <property type="match status" value="1"/>
</dbReference>
<keyword evidence="1" id="KW-0547">Nucleotide-binding</keyword>
<evidence type="ECO:0000313" key="10">
    <source>
        <dbReference type="EMBL" id="GFM35231.1"/>
    </source>
</evidence>
<dbReference type="GO" id="GO:0000160">
    <property type="term" value="P:phosphorelay signal transduction system"/>
    <property type="evidence" value="ECO:0007669"/>
    <property type="project" value="InterPro"/>
</dbReference>
<reference evidence="10 11" key="1">
    <citation type="submission" date="2020-05" db="EMBL/GenBank/DDBJ databases">
        <title>Draft genome sequence of Desulfovibrio sp. strain HN2T.</title>
        <authorList>
            <person name="Ueno A."/>
            <person name="Tamazawa S."/>
            <person name="Tamamura S."/>
            <person name="Murakami T."/>
            <person name="Kiyama T."/>
            <person name="Inomata H."/>
            <person name="Amano Y."/>
            <person name="Miyakawa K."/>
            <person name="Tamaki H."/>
            <person name="Naganuma T."/>
            <person name="Kaneko K."/>
        </authorList>
    </citation>
    <scope>NUCLEOTIDE SEQUENCE [LARGE SCALE GENOMIC DNA]</scope>
    <source>
        <strain evidence="10 11">HN2</strain>
    </source>
</reference>
<comment type="caution">
    <text evidence="10">The sequence shown here is derived from an EMBL/GenBank/DDBJ whole genome shotgun (WGS) entry which is preliminary data.</text>
</comment>
<feature type="modified residue" description="4-aspartylphosphate" evidence="6">
    <location>
        <position position="52"/>
    </location>
</feature>
<dbReference type="Proteomes" id="UP000503840">
    <property type="component" value="Unassembled WGS sequence"/>
</dbReference>
<name>A0A7J0BPM7_9BACT</name>
<evidence type="ECO:0000313" key="11">
    <source>
        <dbReference type="Proteomes" id="UP000503840"/>
    </source>
</evidence>
<dbReference type="InterPro" id="IPR003593">
    <property type="entry name" value="AAA+_ATPase"/>
</dbReference>
<dbReference type="InterPro" id="IPR009057">
    <property type="entry name" value="Homeodomain-like_sf"/>
</dbReference>
<evidence type="ECO:0000256" key="3">
    <source>
        <dbReference type="ARBA" id="ARBA00023015"/>
    </source>
</evidence>
<keyword evidence="11" id="KW-1185">Reference proteome</keyword>
<keyword evidence="5" id="KW-0804">Transcription</keyword>
<dbReference type="PROSITE" id="PS50110">
    <property type="entry name" value="RESPONSE_REGULATORY"/>
    <property type="match status" value="1"/>
</dbReference>
<dbReference type="InterPro" id="IPR025944">
    <property type="entry name" value="Sigma_54_int_dom_CS"/>
</dbReference>
<dbReference type="PROSITE" id="PS00688">
    <property type="entry name" value="SIGMA54_INTERACT_3"/>
    <property type="match status" value="1"/>
</dbReference>
<keyword evidence="4" id="KW-0238">DNA-binding</keyword>
<dbReference type="GO" id="GO:0006355">
    <property type="term" value="P:regulation of DNA-templated transcription"/>
    <property type="evidence" value="ECO:0007669"/>
    <property type="project" value="InterPro"/>
</dbReference>
<accession>A0A7J0BPM7</accession>
<dbReference type="AlphaFoldDB" id="A0A7J0BPM7"/>